<evidence type="ECO:0000313" key="11">
    <source>
        <dbReference type="Proteomes" id="UP000433483"/>
    </source>
</evidence>
<keyword evidence="11" id="KW-1185">Reference proteome</keyword>
<feature type="region of interest" description="Disordered" evidence="2">
    <location>
        <begin position="475"/>
        <end position="567"/>
    </location>
</feature>
<evidence type="ECO:0000313" key="3">
    <source>
        <dbReference type="EMBL" id="KAE8933795.1"/>
    </source>
</evidence>
<feature type="coiled-coil region" evidence="1">
    <location>
        <begin position="898"/>
        <end position="1162"/>
    </location>
</feature>
<feature type="compositionally biased region" description="Low complexity" evidence="2">
    <location>
        <begin position="274"/>
        <end position="286"/>
    </location>
</feature>
<protein>
    <submittedName>
        <fullName evidence="8">Uncharacterized protein</fullName>
    </submittedName>
</protein>
<dbReference type="EMBL" id="QXFZ01000929">
    <property type="protein sequence ID" value="KAE9101050.1"/>
    <property type="molecule type" value="Genomic_DNA"/>
</dbReference>
<feature type="compositionally biased region" description="Basic and acidic residues" evidence="2">
    <location>
        <begin position="438"/>
        <end position="455"/>
    </location>
</feature>
<dbReference type="Proteomes" id="UP000433483">
    <property type="component" value="Unassembled WGS sequence"/>
</dbReference>
<evidence type="ECO:0000313" key="9">
    <source>
        <dbReference type="EMBL" id="KAE9333554.1"/>
    </source>
</evidence>
<evidence type="ECO:0000256" key="1">
    <source>
        <dbReference type="SAM" id="Coils"/>
    </source>
</evidence>
<feature type="coiled-coil region" evidence="1">
    <location>
        <begin position="1530"/>
        <end position="1583"/>
    </location>
</feature>
<reference evidence="10 11" key="1">
    <citation type="submission" date="2018-08" db="EMBL/GenBank/DDBJ databases">
        <title>Genomic investigation of the strawberry pathogen Phytophthora fragariae indicates pathogenicity is determined by transcriptional variation in three key races.</title>
        <authorList>
            <person name="Adams T.M."/>
            <person name="Armitage A.D."/>
            <person name="Sobczyk M.K."/>
            <person name="Bates H.J."/>
            <person name="Dunwell J.M."/>
            <person name="Nellist C.F."/>
            <person name="Harrison R.J."/>
        </authorList>
    </citation>
    <scope>NUCLEOTIDE SEQUENCE [LARGE SCALE GENOMIC DNA]</scope>
    <source>
        <strain evidence="8 12">A4</strain>
        <strain evidence="7 11">NOV-27</strain>
        <strain evidence="6 13">NOV-5</strain>
        <strain evidence="4 14">NOV-71</strain>
        <strain evidence="9 15">NOV-77</strain>
        <strain evidence="3 10">NOV-9</strain>
        <strain evidence="5 16">ONT-3</strain>
    </source>
</reference>
<organism evidence="8 12">
    <name type="scientific">Phytophthora fragariae</name>
    <dbReference type="NCBI Taxonomy" id="53985"/>
    <lineage>
        <taxon>Eukaryota</taxon>
        <taxon>Sar</taxon>
        <taxon>Stramenopiles</taxon>
        <taxon>Oomycota</taxon>
        <taxon>Peronosporomycetes</taxon>
        <taxon>Peronosporales</taxon>
        <taxon>Peronosporaceae</taxon>
        <taxon>Phytophthora</taxon>
    </lineage>
</organism>
<feature type="coiled-coil region" evidence="1">
    <location>
        <begin position="1294"/>
        <end position="1321"/>
    </location>
</feature>
<dbReference type="EMBL" id="QXGE01000890">
    <property type="protein sequence ID" value="KAE9301623.1"/>
    <property type="molecule type" value="Genomic_DNA"/>
</dbReference>
<evidence type="ECO:0000313" key="4">
    <source>
        <dbReference type="EMBL" id="KAE9101050.1"/>
    </source>
</evidence>
<keyword evidence="1" id="KW-0175">Coiled coil</keyword>
<dbReference type="EMBL" id="QXFX01000904">
    <property type="protein sequence ID" value="KAE9101174.1"/>
    <property type="molecule type" value="Genomic_DNA"/>
</dbReference>
<evidence type="ECO:0000313" key="7">
    <source>
        <dbReference type="EMBL" id="KAE9201660.1"/>
    </source>
</evidence>
<feature type="region of interest" description="Disordered" evidence="2">
    <location>
        <begin position="435"/>
        <end position="455"/>
    </location>
</feature>
<evidence type="ECO:0000313" key="8">
    <source>
        <dbReference type="EMBL" id="KAE9301623.1"/>
    </source>
</evidence>
<dbReference type="Proteomes" id="UP000486351">
    <property type="component" value="Unassembled WGS sequence"/>
</dbReference>
<feature type="coiled-coil region" evidence="1">
    <location>
        <begin position="646"/>
        <end position="680"/>
    </location>
</feature>
<dbReference type="EMBL" id="QXGF01000974">
    <property type="protein sequence ID" value="KAE8933795.1"/>
    <property type="molecule type" value="Genomic_DNA"/>
</dbReference>
<evidence type="ECO:0000313" key="16">
    <source>
        <dbReference type="Proteomes" id="UP000488956"/>
    </source>
</evidence>
<dbReference type="Proteomes" id="UP000440732">
    <property type="component" value="Unassembled WGS sequence"/>
</dbReference>
<evidence type="ECO:0000313" key="13">
    <source>
        <dbReference type="Proteomes" id="UP000440732"/>
    </source>
</evidence>
<evidence type="ECO:0000313" key="14">
    <source>
        <dbReference type="Proteomes" id="UP000441208"/>
    </source>
</evidence>
<feature type="coiled-coil region" evidence="1">
    <location>
        <begin position="569"/>
        <end position="610"/>
    </location>
</feature>
<dbReference type="Proteomes" id="UP000437068">
    <property type="component" value="Unassembled WGS sequence"/>
</dbReference>
<feature type="coiled-coil region" evidence="1">
    <location>
        <begin position="1620"/>
        <end position="1780"/>
    </location>
</feature>
<feature type="compositionally biased region" description="Polar residues" evidence="2">
    <location>
        <begin position="538"/>
        <end position="563"/>
    </location>
</feature>
<gene>
    <name evidence="8" type="ORF">PF001_g14371</name>
    <name evidence="7" type="ORF">PF005_g14868</name>
    <name evidence="6" type="ORF">PF006_g14035</name>
    <name evidence="4" type="ORF">PF007_g15299</name>
    <name evidence="9" type="ORF">PF008_g14389</name>
    <name evidence="3" type="ORF">PF009_g16202</name>
    <name evidence="5" type="ORF">PF010_g14541</name>
</gene>
<dbReference type="Proteomes" id="UP000429523">
    <property type="component" value="Unassembled WGS sequence"/>
</dbReference>
<evidence type="ECO:0000313" key="6">
    <source>
        <dbReference type="EMBL" id="KAE9138091.1"/>
    </source>
</evidence>
<dbReference type="EMBL" id="QXGA01000862">
    <property type="protein sequence ID" value="KAE9138091.1"/>
    <property type="molecule type" value="Genomic_DNA"/>
</dbReference>
<evidence type="ECO:0000313" key="12">
    <source>
        <dbReference type="Proteomes" id="UP000437068"/>
    </source>
</evidence>
<dbReference type="Proteomes" id="UP000441208">
    <property type="component" value="Unassembled WGS sequence"/>
</dbReference>
<dbReference type="Proteomes" id="UP000488956">
    <property type="component" value="Unassembled WGS sequence"/>
</dbReference>
<accession>A0A6A4D4K8</accession>
<evidence type="ECO:0000313" key="5">
    <source>
        <dbReference type="EMBL" id="KAE9101174.1"/>
    </source>
</evidence>
<feature type="coiled-coil region" evidence="1">
    <location>
        <begin position="1195"/>
        <end position="1270"/>
    </location>
</feature>
<dbReference type="EMBL" id="QXFY01000888">
    <property type="protein sequence ID" value="KAE9333554.1"/>
    <property type="molecule type" value="Genomic_DNA"/>
</dbReference>
<evidence type="ECO:0000256" key="2">
    <source>
        <dbReference type="SAM" id="MobiDB-lite"/>
    </source>
</evidence>
<dbReference type="OrthoDB" id="77418at2759"/>
<feature type="region of interest" description="Disordered" evidence="2">
    <location>
        <begin position="272"/>
        <end position="298"/>
    </location>
</feature>
<evidence type="ECO:0000313" key="10">
    <source>
        <dbReference type="Proteomes" id="UP000429523"/>
    </source>
</evidence>
<dbReference type="EMBL" id="QXGB01000897">
    <property type="protein sequence ID" value="KAE9201660.1"/>
    <property type="molecule type" value="Genomic_DNA"/>
</dbReference>
<sequence length="2023" mass="231375">MEASIDSLKAMTKRRKQVLRASAYQSEPVVHGWEWAHASLWNESKKCGVRMADTVIFYRDADRGDINSYLWLFTGKSGAVSRKRMTKDGSLPVGKIRDRFLQLAGRSSEKRIKWVAVVNFLDGSRKLVDTEEFEEILQAVDGGKRGSSLIKKIEGFQAYIPPSGEEESHIQADFEVSKDGGSSLPDVRIERRAGYLDERLRSTNAQVSLSLSTSVCKEMETITATVVNFLSRVGDAHVVAATLEFVCDGNQTLWLKHIGHVELQANDSGDATGPSLLNKKSSLPNLQTATGGKGDGSATKCRGEFCQASLTSLPGLMRMINALRIQDAVIYSNNFDDPELAALEDTGQRFKMGNNNLLLAHAVTDFLQDSSSQLDEAAFGLKWQEADNVFRMELGRSNPTQFYKQVLVCANCHRVYSAMNKVRDMGFQGAQAAQQKLVDTDSRPNDDFEEARQDFSDPYDRMFLEELAKQSAAIDMKTDAQSLDISKKRTSNGPELDDVTERPVSGSSSSRERSVLPSLQVAHPEPKYKKKVGHNVLGSVTSDSRSNQQSTANLPPQAPSDSGQLADKVSSLEVELVQTKQKLAGAESRRNKLEQEILQTRTQCTAMLREKDDQARKQLLELEYSFHSKQSKIKQSSSDSSSAEEITRLIETIDSLNLQLDQGNREKEQAKKKLVQTQQAELKKLHEKYQLDMETLRLSEHSAKEKAETLQMQMLTLQSQAQVATTQAKNAKAALEDLTKNKVVALEEKNQRLERQVAALKVQQRNQGQSVNMTASAAVAQQDVEAMEKHLNNKIEYLKAQLASEMKCKEELGSHLAQITNAMEQMKIDKRQALAEQEEAFKKQTERIESAFSQEKELLTTQQAAQQGKLATLQANVTDLVQELTMWKSREANAKLAMEKMVEENVRLTRQLVDAEGQVETLQEERKQDAANVGSMSVMNASEETKRVQMEALLRRLDNERQYLKSQLEGQQEMKEKSQKQVTDLQYEIQELKDAMEEALRAREQKISTLMTEKKTQEQELRGTIECLEEEKLLLNRQLKEVQTKFAEAREQSLLERDEIEKSRIEVNEMRAQLLAAKEDSVKEQTYAKNASERMSKSLAAVKNSLKAMEEEKNTQIKRLEEENGKYMGKLAATQGEMLVLEEKLEKEKTRAKKEKASVMLALVLGEKVALWRLRLQYRAFTEAKLQANLFRLQARQEQRRAEELGRLEERLRDDYMAKCDEMTQTLHDERLEAIRRMKEEHDKDREELNEFYQQEKSQLQEDLAAMHSAQLQQLKDKFESISKSAEDDAHGNIQVLRVENEKLQQDNTRLTEELTELTQKCEVMASTFEDELGALRGDWENKQESWNTEQAALQAEIRAQRDHFEEKLSSEVSKLVLDHSRELASLQALHDSDISERAAEFTALMAMMSEEQRQRYTEFYSAELATTTQQHQTEMEETINAVTQHWQKEMDYLREAQEKALQDAVAEAELKANTQLASLQKEMNERKGSAVVQCTSKWQRAMEELQERQEVEKKLAYNGGLQDREKEWQQAALQIKERQREELDKVQQEAVAAIRAAEERHEMRFQAQLAELKSQLEEQHAQTLRAITDEITTRERERAQEHFDASAEVIEQELTAKWTQELEEQRTQLESKLVEEKASLTATLIEEKEAALRRQQEGHENQREEMDKAWTDKLEELAATTASANEQQLESLREELDKEREALTKQLQENFSKELEEQLGDQEARLLREQEDAIAQVQEDSEKLIEQVERAMAELKKQKENLETELNSLRSALEEAEDAQFDAHESFKRQQKVAAFHVLHLVMRAMRRITEETKANQTSRVEMESKFDRLKAELVDEKSRWEDLMTKIHETWSQVQSQHGEMTQTLTNYKRDELVAHRSSSAVLSNEISIVTKQLEEVDEMKVTLERDMESLQTEAQTIESSLRDLMLQSSGNNGSLNMAVVAKKRRLNEEFEALLERIEKKKAEIRTVDQTLASLRARREEKEQEMRAMERKLVEILVQQQKQMLLLVSAVREVALPTMAG</sequence>
<name>A0A6A4D4K8_9STRA</name>
<comment type="caution">
    <text evidence="8">The sequence shown here is derived from an EMBL/GenBank/DDBJ whole genome shotgun (WGS) entry which is preliminary data.</text>
</comment>
<evidence type="ECO:0000313" key="15">
    <source>
        <dbReference type="Proteomes" id="UP000486351"/>
    </source>
</evidence>
<feature type="compositionally biased region" description="Low complexity" evidence="2">
    <location>
        <begin position="502"/>
        <end position="519"/>
    </location>
</feature>
<feature type="coiled-coil region" evidence="1">
    <location>
        <begin position="1896"/>
        <end position="2001"/>
    </location>
</feature>
<proteinExistence type="predicted"/>
<feature type="coiled-coil region" evidence="1">
    <location>
        <begin position="816"/>
        <end position="854"/>
    </location>
</feature>
<feature type="coiled-coil region" evidence="1">
    <location>
        <begin position="721"/>
        <end position="766"/>
    </location>
</feature>